<feature type="signal peptide" evidence="1">
    <location>
        <begin position="1"/>
        <end position="25"/>
    </location>
</feature>
<accession>A0A166FVI9</accession>
<dbReference type="EMBL" id="KV428025">
    <property type="protein sequence ID" value="KZT41041.1"/>
    <property type="molecule type" value="Genomic_DNA"/>
</dbReference>
<reference evidence="2 3" key="1">
    <citation type="journal article" date="2016" name="Mol. Biol. Evol.">
        <title>Comparative Genomics of Early-Diverging Mushroom-Forming Fungi Provides Insights into the Origins of Lignocellulose Decay Capabilities.</title>
        <authorList>
            <person name="Nagy L.G."/>
            <person name="Riley R."/>
            <person name="Tritt A."/>
            <person name="Adam C."/>
            <person name="Daum C."/>
            <person name="Floudas D."/>
            <person name="Sun H."/>
            <person name="Yadav J.S."/>
            <person name="Pangilinan J."/>
            <person name="Larsson K.H."/>
            <person name="Matsuura K."/>
            <person name="Barry K."/>
            <person name="Labutti K."/>
            <person name="Kuo R."/>
            <person name="Ohm R.A."/>
            <person name="Bhattacharya S.S."/>
            <person name="Shirouzu T."/>
            <person name="Yoshinaga Y."/>
            <person name="Martin F.M."/>
            <person name="Grigoriev I.V."/>
            <person name="Hibbett D.S."/>
        </authorList>
    </citation>
    <scope>NUCLEOTIDE SEQUENCE [LARGE SCALE GENOMIC DNA]</scope>
    <source>
        <strain evidence="2 3">HHB10207 ss-3</strain>
    </source>
</reference>
<dbReference type="AlphaFoldDB" id="A0A166FVI9"/>
<feature type="chain" id="PRO_5007873539" description="Hydrophobin" evidence="1">
    <location>
        <begin position="26"/>
        <end position="97"/>
    </location>
</feature>
<gene>
    <name evidence="2" type="ORF">SISSUDRAFT_386366</name>
</gene>
<keyword evidence="3" id="KW-1185">Reference proteome</keyword>
<evidence type="ECO:0000256" key="1">
    <source>
        <dbReference type="SAM" id="SignalP"/>
    </source>
</evidence>
<evidence type="ECO:0000313" key="2">
    <source>
        <dbReference type="EMBL" id="KZT41041.1"/>
    </source>
</evidence>
<protein>
    <recommendedName>
        <fullName evidence="4">Hydrophobin</fullName>
    </recommendedName>
</protein>
<evidence type="ECO:0000313" key="3">
    <source>
        <dbReference type="Proteomes" id="UP000076798"/>
    </source>
</evidence>
<proteinExistence type="predicted"/>
<dbReference type="Proteomes" id="UP000076798">
    <property type="component" value="Unassembled WGS sequence"/>
</dbReference>
<evidence type="ECO:0008006" key="4">
    <source>
        <dbReference type="Google" id="ProtNLM"/>
    </source>
</evidence>
<organism evidence="2 3">
    <name type="scientific">Sistotremastrum suecicum HHB10207 ss-3</name>
    <dbReference type="NCBI Taxonomy" id="1314776"/>
    <lineage>
        <taxon>Eukaryota</taxon>
        <taxon>Fungi</taxon>
        <taxon>Dikarya</taxon>
        <taxon>Basidiomycota</taxon>
        <taxon>Agaricomycotina</taxon>
        <taxon>Agaricomycetes</taxon>
        <taxon>Sistotremastrales</taxon>
        <taxon>Sistotremastraceae</taxon>
        <taxon>Sistotremastrum</taxon>
    </lineage>
</organism>
<keyword evidence="1" id="KW-0732">Signal</keyword>
<name>A0A166FVI9_9AGAM</name>
<sequence>MFTGSSLHKLLLASVALLGASGALAQSIPANPCTPGAIGVGIDSLVDNSFGIIVDNDCNLVDHVGSSSPPNTGNGGVCGTDWDGHSRRRFRSDLCSE</sequence>